<organism evidence="6">
    <name type="scientific">Campylaephora sungminbooi</name>
    <dbReference type="NCBI Taxonomy" id="1896769"/>
    <lineage>
        <taxon>Eukaryota</taxon>
        <taxon>Rhodophyta</taxon>
        <taxon>Florideophyceae</taxon>
        <taxon>Rhodymeniophycidae</taxon>
        <taxon>Ceramiales</taxon>
        <taxon>Ceramiaceae</taxon>
        <taxon>Campylaephora</taxon>
    </lineage>
</organism>
<evidence type="ECO:0000256" key="1">
    <source>
        <dbReference type="ARBA" id="ARBA00009356"/>
    </source>
</evidence>
<name>A0A1B0TI81_9FLOR</name>
<proteinExistence type="inferred from homology"/>
<dbReference type="NCBIfam" id="TIGR03654">
    <property type="entry name" value="L6_bact"/>
    <property type="match status" value="1"/>
</dbReference>
<dbReference type="PANTHER" id="PTHR11655">
    <property type="entry name" value="60S/50S RIBOSOMAL PROTEIN L6/L9"/>
    <property type="match status" value="1"/>
</dbReference>
<dbReference type="GeneID" id="29078066"/>
<dbReference type="InterPro" id="IPR019906">
    <property type="entry name" value="Ribosomal_uL6_bac-type"/>
</dbReference>
<dbReference type="GO" id="GO:0019843">
    <property type="term" value="F:rRNA binding"/>
    <property type="evidence" value="ECO:0007669"/>
    <property type="project" value="InterPro"/>
</dbReference>
<dbReference type="FunFam" id="3.90.930.12:FF:000001">
    <property type="entry name" value="50S ribosomal protein L6"/>
    <property type="match status" value="1"/>
</dbReference>
<accession>A0A1B0TI81</accession>
<gene>
    <name evidence="6" type="primary">rpl6</name>
</gene>
<geneLocation type="plastid" evidence="6"/>
<dbReference type="AlphaFoldDB" id="A0A1B0TI81"/>
<comment type="similarity">
    <text evidence="1 4">Belongs to the universal ribosomal protein uL6 family.</text>
</comment>
<evidence type="ECO:0000256" key="3">
    <source>
        <dbReference type="ARBA" id="ARBA00023274"/>
    </source>
</evidence>
<dbReference type="PIRSF" id="PIRSF002162">
    <property type="entry name" value="Ribosomal_L6"/>
    <property type="match status" value="1"/>
</dbReference>
<dbReference type="GO" id="GO:0003735">
    <property type="term" value="F:structural constituent of ribosome"/>
    <property type="evidence" value="ECO:0007669"/>
    <property type="project" value="InterPro"/>
</dbReference>
<feature type="domain" description="Large ribosomal subunit protein uL6 alpha-beta" evidence="5">
    <location>
        <begin position="14"/>
        <end position="84"/>
    </location>
</feature>
<dbReference type="Gene3D" id="3.90.930.12">
    <property type="entry name" value="Ribosomal protein L6, alpha-beta domain"/>
    <property type="match status" value="2"/>
</dbReference>
<dbReference type="InterPro" id="IPR036789">
    <property type="entry name" value="Ribosomal_uL6-like_a/b-dom_sf"/>
</dbReference>
<evidence type="ECO:0000313" key="6">
    <source>
        <dbReference type="EMBL" id="ALN11857.1"/>
    </source>
</evidence>
<dbReference type="Pfam" id="PF00347">
    <property type="entry name" value="Ribosomal_L6"/>
    <property type="match status" value="2"/>
</dbReference>
<dbReference type="PRINTS" id="PR00059">
    <property type="entry name" value="RIBOSOMALL6"/>
</dbReference>
<dbReference type="InterPro" id="IPR002358">
    <property type="entry name" value="Ribosomal_uL6_CS"/>
</dbReference>
<dbReference type="PANTHER" id="PTHR11655:SF14">
    <property type="entry name" value="LARGE RIBOSOMAL SUBUNIT PROTEIN UL6M"/>
    <property type="match status" value="1"/>
</dbReference>
<dbReference type="EMBL" id="KR025491">
    <property type="protein sequence ID" value="AKU47410.1"/>
    <property type="molecule type" value="Genomic_DNA"/>
</dbReference>
<dbReference type="GO" id="GO:0022625">
    <property type="term" value="C:cytosolic large ribosomal subunit"/>
    <property type="evidence" value="ECO:0007669"/>
    <property type="project" value="TreeGrafter"/>
</dbReference>
<dbReference type="RefSeq" id="YP_009300491.1">
    <property type="nucleotide sequence ID" value="NC_031211.1"/>
</dbReference>
<protein>
    <submittedName>
        <fullName evidence="6">50S ribosomal protein L6</fullName>
    </submittedName>
</protein>
<keyword evidence="6" id="KW-0934">Plastid</keyword>
<feature type="domain" description="Large ribosomal subunit protein uL6 alpha-beta" evidence="5">
    <location>
        <begin position="93"/>
        <end position="166"/>
    </location>
</feature>
<keyword evidence="2 4" id="KW-0689">Ribosomal protein</keyword>
<dbReference type="InterPro" id="IPR020040">
    <property type="entry name" value="Ribosomal_uL6_a/b-dom"/>
</dbReference>
<evidence type="ECO:0000256" key="2">
    <source>
        <dbReference type="ARBA" id="ARBA00022980"/>
    </source>
</evidence>
<evidence type="ECO:0000259" key="5">
    <source>
        <dbReference type="Pfam" id="PF00347"/>
    </source>
</evidence>
<evidence type="ECO:0000256" key="4">
    <source>
        <dbReference type="RuleBase" id="RU003869"/>
    </source>
</evidence>
<dbReference type="InterPro" id="IPR000702">
    <property type="entry name" value="Ribosomal_uL6-like"/>
</dbReference>
<reference evidence="6" key="1">
    <citation type="journal article" date="2016" name="Bot. Marina">
        <title>Genomic and phylogenetic analysis of Ceramium cimbricum (Ceramiales, Rhodophyta) from the Atlantic and Pacific Oceans supports the naming of a new invasive Pacific entity Ceramium sungminbooi sp. nov.</title>
        <authorList>
            <person name="Hughey J.R."/>
            <person name="Boo G.H."/>
        </authorList>
    </citation>
    <scope>NUCLEOTIDE SEQUENCE</scope>
</reference>
<dbReference type="EMBL" id="KR814486">
    <property type="protein sequence ID" value="ALN11857.1"/>
    <property type="molecule type" value="Genomic_DNA"/>
</dbReference>
<keyword evidence="3 4" id="KW-0687">Ribonucleoprotein</keyword>
<dbReference type="PROSITE" id="PS00525">
    <property type="entry name" value="RIBOSOMAL_L6_1"/>
    <property type="match status" value="1"/>
</dbReference>
<sequence length="180" mass="19860">MSRIGKKIIVLPPETNAKIENSFIIISGPKGELTQQISPQVEVNLNNDEKTIHIKRLHHTKKAQALHGLYRSIINNMVIGVSKGFEKKLIINGVGYRSQNEGNNLILNVGYSHPISIKPPDGINIKVENNINITVSGINKETVGQIAAKIRATRPPEPYKGKGIKYSNETIRRKVGKAGK</sequence>
<dbReference type="SUPFAM" id="SSF56053">
    <property type="entry name" value="Ribosomal protein L6"/>
    <property type="match status" value="2"/>
</dbReference>
<dbReference type="HAMAP" id="MF_01365_B">
    <property type="entry name" value="Ribosomal_uL6_B"/>
    <property type="match status" value="1"/>
</dbReference>
<dbReference type="GO" id="GO:0002181">
    <property type="term" value="P:cytoplasmic translation"/>
    <property type="evidence" value="ECO:0007669"/>
    <property type="project" value="TreeGrafter"/>
</dbReference>